<evidence type="ECO:0000256" key="4">
    <source>
        <dbReference type="ARBA" id="ARBA00049984"/>
    </source>
</evidence>
<reference evidence="5 6" key="1">
    <citation type="journal article" date="2019" name="Nat. Ecol. Evol.">
        <title>Megaphylogeny resolves global patterns of mushroom evolution.</title>
        <authorList>
            <person name="Varga T."/>
            <person name="Krizsan K."/>
            <person name="Foldi C."/>
            <person name="Dima B."/>
            <person name="Sanchez-Garcia M."/>
            <person name="Sanchez-Ramirez S."/>
            <person name="Szollosi G.J."/>
            <person name="Szarkandi J.G."/>
            <person name="Papp V."/>
            <person name="Albert L."/>
            <person name="Andreopoulos W."/>
            <person name="Angelini C."/>
            <person name="Antonin V."/>
            <person name="Barry K.W."/>
            <person name="Bougher N.L."/>
            <person name="Buchanan P."/>
            <person name="Buyck B."/>
            <person name="Bense V."/>
            <person name="Catcheside P."/>
            <person name="Chovatia M."/>
            <person name="Cooper J."/>
            <person name="Damon W."/>
            <person name="Desjardin D."/>
            <person name="Finy P."/>
            <person name="Geml J."/>
            <person name="Haridas S."/>
            <person name="Hughes K."/>
            <person name="Justo A."/>
            <person name="Karasinski D."/>
            <person name="Kautmanova I."/>
            <person name="Kiss B."/>
            <person name="Kocsube S."/>
            <person name="Kotiranta H."/>
            <person name="LaButti K.M."/>
            <person name="Lechner B.E."/>
            <person name="Liimatainen K."/>
            <person name="Lipzen A."/>
            <person name="Lukacs Z."/>
            <person name="Mihaltcheva S."/>
            <person name="Morgado L.N."/>
            <person name="Niskanen T."/>
            <person name="Noordeloos M.E."/>
            <person name="Ohm R.A."/>
            <person name="Ortiz-Santana B."/>
            <person name="Ovrebo C."/>
            <person name="Racz N."/>
            <person name="Riley R."/>
            <person name="Savchenko A."/>
            <person name="Shiryaev A."/>
            <person name="Soop K."/>
            <person name="Spirin V."/>
            <person name="Szebenyi C."/>
            <person name="Tomsovsky M."/>
            <person name="Tulloss R.E."/>
            <person name="Uehling J."/>
            <person name="Grigoriev I.V."/>
            <person name="Vagvolgyi C."/>
            <person name="Papp T."/>
            <person name="Martin F.M."/>
            <person name="Miettinen O."/>
            <person name="Hibbett D.S."/>
            <person name="Nagy L.G."/>
        </authorList>
    </citation>
    <scope>NUCLEOTIDE SEQUENCE [LARGE SCALE GENOMIC DNA]</scope>
    <source>
        <strain evidence="5 6">CBS 309.79</strain>
    </source>
</reference>
<dbReference type="InterPro" id="IPR034095">
    <property type="entry name" value="NDUF3"/>
</dbReference>
<dbReference type="Proteomes" id="UP000305067">
    <property type="component" value="Unassembled WGS sequence"/>
</dbReference>
<dbReference type="PANTHER" id="PTHR21192">
    <property type="entry name" value="NUCLEAR PROTEIN E3-3"/>
    <property type="match status" value="1"/>
</dbReference>
<gene>
    <name evidence="5" type="ORF">BDV98DRAFT_647980</name>
</gene>
<dbReference type="CDD" id="cd05125">
    <property type="entry name" value="Mth938_2P1-like"/>
    <property type="match status" value="1"/>
</dbReference>
<evidence type="ECO:0000256" key="1">
    <source>
        <dbReference type="ARBA" id="ARBA00004173"/>
    </source>
</evidence>
<dbReference type="Pfam" id="PF04430">
    <property type="entry name" value="DUF498"/>
    <property type="match status" value="1"/>
</dbReference>
<dbReference type="SUPFAM" id="SSF64076">
    <property type="entry name" value="MTH938-like"/>
    <property type="match status" value="1"/>
</dbReference>
<comment type="similarity">
    <text evidence="4">Belongs to the NDUFAF3 family.</text>
</comment>
<proteinExistence type="inferred from homology"/>
<accession>A0A5C3QZV3</accession>
<dbReference type="InterPro" id="IPR036748">
    <property type="entry name" value="MTH938-like_sf"/>
</dbReference>
<dbReference type="OrthoDB" id="20681at2759"/>
<evidence type="ECO:0000313" key="5">
    <source>
        <dbReference type="EMBL" id="TFL05829.1"/>
    </source>
</evidence>
<name>A0A5C3QZV3_9AGAR</name>
<sequence length="151" mass="16769">MHTSAPRRVSTITNMLASDIAPPVQVSNVSEKGIQLVDGLLLPSACVFLEGQVFLWDVPSVPSGWAEWSKKHFELFETVVPRPELLVFGTGPRLHMPPSFVRGHLRELGIGLEVMDTRNACSTYNMLSEEGRRVAAALLPLQPHAWTKDQR</sequence>
<dbReference type="GO" id="GO:0005743">
    <property type="term" value="C:mitochondrial inner membrane"/>
    <property type="evidence" value="ECO:0007669"/>
    <property type="project" value="TreeGrafter"/>
</dbReference>
<dbReference type="STRING" id="1884261.A0A5C3QZV3"/>
<comment type="subcellular location">
    <subcellularLocation>
        <location evidence="1">Mitochondrion</location>
    </subcellularLocation>
</comment>
<keyword evidence="6" id="KW-1185">Reference proteome</keyword>
<protein>
    <recommendedName>
        <fullName evidence="2">NADH dehydrogenase [ubiquinone] 1 alpha subcomplex assembly factor 3</fullName>
    </recommendedName>
</protein>
<dbReference type="PANTHER" id="PTHR21192:SF2">
    <property type="entry name" value="NADH DEHYDROGENASE [UBIQUINONE] 1 ALPHA SUBCOMPLEX ASSEMBLY FACTOR 3"/>
    <property type="match status" value="1"/>
</dbReference>
<keyword evidence="3" id="KW-0496">Mitochondrion</keyword>
<dbReference type="Gene3D" id="3.40.1230.10">
    <property type="entry name" value="MTH938-like"/>
    <property type="match status" value="1"/>
</dbReference>
<evidence type="ECO:0000313" key="6">
    <source>
        <dbReference type="Proteomes" id="UP000305067"/>
    </source>
</evidence>
<dbReference type="EMBL" id="ML178816">
    <property type="protein sequence ID" value="TFL05829.1"/>
    <property type="molecule type" value="Genomic_DNA"/>
</dbReference>
<dbReference type="AlphaFoldDB" id="A0A5C3QZV3"/>
<dbReference type="InterPro" id="IPR007523">
    <property type="entry name" value="NDUFAF3/AAMDC"/>
</dbReference>
<organism evidence="5 6">
    <name type="scientific">Pterulicium gracile</name>
    <dbReference type="NCBI Taxonomy" id="1884261"/>
    <lineage>
        <taxon>Eukaryota</taxon>
        <taxon>Fungi</taxon>
        <taxon>Dikarya</taxon>
        <taxon>Basidiomycota</taxon>
        <taxon>Agaricomycotina</taxon>
        <taxon>Agaricomycetes</taxon>
        <taxon>Agaricomycetidae</taxon>
        <taxon>Agaricales</taxon>
        <taxon>Pleurotineae</taxon>
        <taxon>Pterulaceae</taxon>
        <taxon>Pterulicium</taxon>
    </lineage>
</organism>
<evidence type="ECO:0000256" key="3">
    <source>
        <dbReference type="ARBA" id="ARBA00023128"/>
    </source>
</evidence>
<dbReference type="GO" id="GO:0032981">
    <property type="term" value="P:mitochondrial respiratory chain complex I assembly"/>
    <property type="evidence" value="ECO:0007669"/>
    <property type="project" value="InterPro"/>
</dbReference>
<evidence type="ECO:0000256" key="2">
    <source>
        <dbReference type="ARBA" id="ARBA00021776"/>
    </source>
</evidence>